<dbReference type="Gene3D" id="3.40.50.12780">
    <property type="entry name" value="N-terminal domain of ligase-like"/>
    <property type="match status" value="1"/>
</dbReference>
<dbReference type="Gene3D" id="3.30.300.30">
    <property type="match status" value="1"/>
</dbReference>
<evidence type="ECO:0000313" key="4">
    <source>
        <dbReference type="EMBL" id="MEM5342909.1"/>
    </source>
</evidence>
<dbReference type="RefSeq" id="WP_147235401.1">
    <property type="nucleotide sequence ID" value="NZ_JAZHFZ010000020.1"/>
</dbReference>
<sequence>MKTPETAVFRSYVDVLLDRLEQHADRAMLRYLDGDVTGRALRASIYRHARALAMLGIKRGSLVAQFAPNCPDALAIRYAANLLGAATTFLPAIASAETRAVYVARIRPTLLVAFAQTAHLVPDAIDARVVYVGTGDRSRLDHLARMQPDLPVESGAQPDDLAVIVASGGSTGVPKASRRSFAAYATLVSAPSPADRRQLVNGALAYLSQVLVDNTLLGGGTVVLKPRYDPADTLATIEAERITDLLLVEPQLFETMDHRDAGRRDLSSLRAIVHMGGSAPAILRRRAIARFGPVLTHMYGASEAGLVSVLTPSDYLSDPRTLESAGGRIRPGVEVRIRHADGRLARDGEPGGIEVKSAAVAQGYRHQPSEAARKFRDGWCVTGDVGFIDAKGYLQVLGRAADVAETDGVVIAPAQIEAPLCALPQVRYAVAIATGDSACGFGWNVVATPWPRQRIDIEQCMRAIEAACGAQVARAVRLIAAQRVPLTEQGKVDGAAIGQMCEARLNATDSASNTGNAQPASERLYGGIRTVTLPGRQHLVL</sequence>
<dbReference type="SUPFAM" id="SSF56801">
    <property type="entry name" value="Acetyl-CoA synthetase-like"/>
    <property type="match status" value="1"/>
</dbReference>
<dbReference type="InterPro" id="IPR000873">
    <property type="entry name" value="AMP-dep_synth/lig_dom"/>
</dbReference>
<reference evidence="5 6" key="1">
    <citation type="journal article" date="2018" name="Int. J. Syst. Evol. Microbiol.">
        <title>Paraburkholderia azotifigens sp. nov., a nitrogen-fixing bacterium isolated from paddy soil.</title>
        <authorList>
            <person name="Choi G.M."/>
            <person name="Im W.T."/>
        </authorList>
    </citation>
    <scope>NUCLEOTIDE SEQUENCE [LARGE SCALE GENOMIC DNA]</scope>
    <source>
        <strain evidence="5 6">NF 2-5-3</strain>
    </source>
</reference>
<dbReference type="InterPro" id="IPR045851">
    <property type="entry name" value="AMP-bd_C_sf"/>
</dbReference>
<evidence type="ECO:0000259" key="3">
    <source>
        <dbReference type="Pfam" id="PF00501"/>
    </source>
</evidence>
<dbReference type="Proteomes" id="UP000321776">
    <property type="component" value="Unassembled WGS sequence"/>
</dbReference>
<dbReference type="GO" id="GO:0016405">
    <property type="term" value="F:CoA-ligase activity"/>
    <property type="evidence" value="ECO:0007669"/>
    <property type="project" value="TreeGrafter"/>
</dbReference>
<comment type="caution">
    <text evidence="5">The sequence shown here is derived from an EMBL/GenBank/DDBJ whole genome shotgun (WGS) entry which is preliminary data.</text>
</comment>
<dbReference type="Pfam" id="PF00501">
    <property type="entry name" value="AMP-binding"/>
    <property type="match status" value="1"/>
</dbReference>
<dbReference type="InterPro" id="IPR042099">
    <property type="entry name" value="ANL_N_sf"/>
</dbReference>
<dbReference type="Proteomes" id="UP001481677">
    <property type="component" value="Unassembled WGS sequence"/>
</dbReference>
<gene>
    <name evidence="5" type="ORF">FRZ40_20510</name>
    <name evidence="4" type="ORF">V4C56_25210</name>
</gene>
<dbReference type="EMBL" id="JAZHGA010000020">
    <property type="protein sequence ID" value="MEM5342909.1"/>
    <property type="molecule type" value="Genomic_DNA"/>
</dbReference>
<dbReference type="EMBL" id="VOQS01000003">
    <property type="protein sequence ID" value="TXC82816.1"/>
    <property type="molecule type" value="Genomic_DNA"/>
</dbReference>
<organism evidence="5 6">
    <name type="scientific">Paraburkholderia azotifigens</name>
    <dbReference type="NCBI Taxonomy" id="2057004"/>
    <lineage>
        <taxon>Bacteria</taxon>
        <taxon>Pseudomonadati</taxon>
        <taxon>Pseudomonadota</taxon>
        <taxon>Betaproteobacteria</taxon>
        <taxon>Burkholderiales</taxon>
        <taxon>Burkholderiaceae</taxon>
        <taxon>Paraburkholderia</taxon>
    </lineage>
</organism>
<dbReference type="AlphaFoldDB" id="A0A5C6VE35"/>
<evidence type="ECO:0000256" key="2">
    <source>
        <dbReference type="ARBA" id="ARBA00022598"/>
    </source>
</evidence>
<evidence type="ECO:0000313" key="7">
    <source>
        <dbReference type="Proteomes" id="UP001481677"/>
    </source>
</evidence>
<evidence type="ECO:0000313" key="5">
    <source>
        <dbReference type="EMBL" id="TXC82816.1"/>
    </source>
</evidence>
<keyword evidence="2" id="KW-0436">Ligase</keyword>
<reference evidence="4 7" key="3">
    <citation type="submission" date="2024-01" db="EMBL/GenBank/DDBJ databases">
        <title>The diversity of rhizobia nodulating Mimosa spp. in eleven states of Brazil covering several biomes is determined by host plant, location, and edaphic factors.</title>
        <authorList>
            <person name="Rouws L."/>
            <person name="Barauna A."/>
            <person name="Beukes C."/>
            <person name="De Faria S.M."/>
            <person name="Gross E."/>
            <person name="Dos Reis Junior F.B."/>
            <person name="Simon M."/>
            <person name="Maluk M."/>
            <person name="Odee D.W."/>
            <person name="Kenicer G."/>
            <person name="Young J.P.W."/>
            <person name="Reis V.M."/>
            <person name="Zilli J."/>
            <person name="James E.K."/>
        </authorList>
    </citation>
    <scope>NUCLEOTIDE SEQUENCE [LARGE SCALE GENOMIC DNA]</scope>
    <source>
        <strain evidence="4 7">JPY530</strain>
    </source>
</reference>
<feature type="domain" description="AMP-dependent synthetase/ligase" evidence="3">
    <location>
        <begin position="19"/>
        <end position="364"/>
    </location>
</feature>
<dbReference type="PANTHER" id="PTHR24096">
    <property type="entry name" value="LONG-CHAIN-FATTY-ACID--COA LIGASE"/>
    <property type="match status" value="1"/>
</dbReference>
<evidence type="ECO:0000313" key="6">
    <source>
        <dbReference type="Proteomes" id="UP000321776"/>
    </source>
</evidence>
<dbReference type="PROSITE" id="PS00455">
    <property type="entry name" value="AMP_BINDING"/>
    <property type="match status" value="1"/>
</dbReference>
<comment type="similarity">
    <text evidence="1">Belongs to the ATP-dependent AMP-binding enzyme family.</text>
</comment>
<proteinExistence type="inferred from homology"/>
<accession>A0A5C6VE35</accession>
<protein>
    <submittedName>
        <fullName evidence="5">AMP-binding protein</fullName>
    </submittedName>
</protein>
<evidence type="ECO:0000256" key="1">
    <source>
        <dbReference type="ARBA" id="ARBA00006432"/>
    </source>
</evidence>
<reference evidence="5" key="2">
    <citation type="submission" date="2019-08" db="EMBL/GenBank/DDBJ databases">
        <authorList>
            <person name="Im W.-T."/>
        </authorList>
    </citation>
    <scope>NUCLEOTIDE SEQUENCE</scope>
    <source>
        <strain evidence="5">NF 2-5-3</strain>
    </source>
</reference>
<dbReference type="PANTHER" id="PTHR24096:SF149">
    <property type="entry name" value="AMP-BINDING DOMAIN-CONTAINING PROTEIN-RELATED"/>
    <property type="match status" value="1"/>
</dbReference>
<dbReference type="InterPro" id="IPR020845">
    <property type="entry name" value="AMP-binding_CS"/>
</dbReference>
<name>A0A5C6VE35_9BURK</name>
<keyword evidence="7" id="KW-1185">Reference proteome</keyword>